<evidence type="ECO:0000313" key="3">
    <source>
        <dbReference type="EMBL" id="KAG1768238.1"/>
    </source>
</evidence>
<feature type="domain" description="Fungal-type protein kinase" evidence="2">
    <location>
        <begin position="287"/>
        <end position="368"/>
    </location>
</feature>
<organism evidence="3 4">
    <name type="scientific">Suillus placidus</name>
    <dbReference type="NCBI Taxonomy" id="48579"/>
    <lineage>
        <taxon>Eukaryota</taxon>
        <taxon>Fungi</taxon>
        <taxon>Dikarya</taxon>
        <taxon>Basidiomycota</taxon>
        <taxon>Agaricomycotina</taxon>
        <taxon>Agaricomycetes</taxon>
        <taxon>Agaricomycetidae</taxon>
        <taxon>Boletales</taxon>
        <taxon>Suillineae</taxon>
        <taxon>Suillaceae</taxon>
        <taxon>Suillus</taxon>
    </lineage>
</organism>
<dbReference type="Proteomes" id="UP000714275">
    <property type="component" value="Unassembled WGS sequence"/>
</dbReference>
<reference evidence="3" key="1">
    <citation type="journal article" date="2020" name="New Phytol.">
        <title>Comparative genomics reveals dynamic genome evolution in host specialist ectomycorrhizal fungi.</title>
        <authorList>
            <person name="Lofgren L.A."/>
            <person name="Nguyen N.H."/>
            <person name="Vilgalys R."/>
            <person name="Ruytinx J."/>
            <person name="Liao H.L."/>
            <person name="Branco S."/>
            <person name="Kuo A."/>
            <person name="LaButti K."/>
            <person name="Lipzen A."/>
            <person name="Andreopoulos W."/>
            <person name="Pangilinan J."/>
            <person name="Riley R."/>
            <person name="Hundley H."/>
            <person name="Na H."/>
            <person name="Barry K."/>
            <person name="Grigoriev I.V."/>
            <person name="Stajich J.E."/>
            <person name="Kennedy P.G."/>
        </authorList>
    </citation>
    <scope>NUCLEOTIDE SEQUENCE</scope>
    <source>
        <strain evidence="3">DOB743</strain>
    </source>
</reference>
<evidence type="ECO:0000313" key="4">
    <source>
        <dbReference type="Proteomes" id="UP000714275"/>
    </source>
</evidence>
<feature type="domain" description="Fungal-type protein kinase" evidence="2">
    <location>
        <begin position="401"/>
        <end position="460"/>
    </location>
</feature>
<dbReference type="SUPFAM" id="SSF56112">
    <property type="entry name" value="Protein kinase-like (PK-like)"/>
    <property type="match status" value="1"/>
</dbReference>
<dbReference type="InterPro" id="IPR040976">
    <property type="entry name" value="Pkinase_fungal"/>
</dbReference>
<protein>
    <recommendedName>
        <fullName evidence="2">Fungal-type protein kinase domain-containing protein</fullName>
    </recommendedName>
</protein>
<evidence type="ECO:0000256" key="1">
    <source>
        <dbReference type="SAM" id="MobiDB-lite"/>
    </source>
</evidence>
<dbReference type="Pfam" id="PF17667">
    <property type="entry name" value="Pkinase_fungal"/>
    <property type="match status" value="2"/>
</dbReference>
<gene>
    <name evidence="3" type="ORF">EV702DRAFT_1050050</name>
</gene>
<proteinExistence type="predicted"/>
<name>A0A9P6ZIW7_9AGAM</name>
<dbReference type="OrthoDB" id="2682511at2759"/>
<sequence>MELRVPLYKICYRDHRLHSKFALTDEQDLIPLFDEDEQQWNWALPMSHLDKPGIDRIEETGEGLEGNEHEVSGSGVSDSLPEGPLEAQKHPFEEIFASFFNTISGALSHAQPKVMEANKTVDEEIHCKPDLVLLDDVTAQWDTIKAVCSVVTPCVNIVSDPNLYLHILSCLVFGNLECLGYDPSILIFMKMLWPAQLKNSSTFSHLTTNRIPAPNCNQAQESLVESTVDEAIQVGSTALPQTMSAPTALDAPPIASTCKTADPPQTEIPIDPLCALPTQLIRKILVSDHTYDILELIFSSQGLVGRSTVCYLARRLEEEYIIKDNWVLGDKEVALNEVVMLQAMQGVHSVPQLVEYWLVETKAQEVDETMNYCGKIWQSITGTLCTHSWSVRFGTSLEIAVEERGILHRNCSLNNAMIEDDSDGSHGTLINWEFAIHILEGQKYAIGGTGTLPVMSCSLLFQLSEAVGGIAMSQNSWKHTSHSHAKIPPLIMHGYQDDLKGPLGVKCILEKQTKGQWLMHLWGKGPSHALTFKEVIDLLTKRLDILPKDKPSPELLLSKKVIDALPNGLPAVPDTIPDALPGGKRKVASEAADKDVALPPVMEHDMTFEGRVLWTMEPIPKPKWMRTT</sequence>
<keyword evidence="4" id="KW-1185">Reference proteome</keyword>
<comment type="caution">
    <text evidence="3">The sequence shown here is derived from an EMBL/GenBank/DDBJ whole genome shotgun (WGS) entry which is preliminary data.</text>
</comment>
<dbReference type="InterPro" id="IPR011009">
    <property type="entry name" value="Kinase-like_dom_sf"/>
</dbReference>
<feature type="region of interest" description="Disordered" evidence="1">
    <location>
        <begin position="63"/>
        <end position="83"/>
    </location>
</feature>
<dbReference type="EMBL" id="JABBWD010000080">
    <property type="protein sequence ID" value="KAG1768238.1"/>
    <property type="molecule type" value="Genomic_DNA"/>
</dbReference>
<dbReference type="AlphaFoldDB" id="A0A9P6ZIW7"/>
<accession>A0A9P6ZIW7</accession>
<evidence type="ECO:0000259" key="2">
    <source>
        <dbReference type="Pfam" id="PF17667"/>
    </source>
</evidence>